<gene>
    <name evidence="1" type="ORF">RCOM_0189860</name>
</gene>
<evidence type="ECO:0000313" key="2">
    <source>
        <dbReference type="Proteomes" id="UP000008311"/>
    </source>
</evidence>
<dbReference type="InterPro" id="IPR007750">
    <property type="entry name" value="DUF674"/>
</dbReference>
<dbReference type="eggNOG" id="KOG0017">
    <property type="taxonomic scope" value="Eukaryota"/>
</dbReference>
<dbReference type="EMBL" id="EQ974325">
    <property type="protein sequence ID" value="EEF30404.1"/>
    <property type="molecule type" value="Genomic_DNA"/>
</dbReference>
<dbReference type="PANTHER" id="PTHR33103:SF19">
    <property type="entry name" value="OS09G0544700 PROTEIN"/>
    <property type="match status" value="1"/>
</dbReference>
<dbReference type="STRING" id="3988.B9T150"/>
<evidence type="ECO:0000313" key="1">
    <source>
        <dbReference type="EMBL" id="EEF30404.1"/>
    </source>
</evidence>
<sequence>MATTKVSLKLLVDTKNNKVLFAEAGKDYVDFLFNLLSLPLGTVIKLLEKHTMVGCLGNLYQSIEDLSESYLQPDLDKDSILNPKAPLSVTEAPLLICDDDESLIGNIYMCPSYHSYVVHDPKLSCLQCRRKMTNEVPFVDPVPTGQESFDEAGFVKGVVTYMVMDNLEVKPMSTISSITLLNKFNI</sequence>
<dbReference type="AlphaFoldDB" id="B9T150"/>
<dbReference type="Proteomes" id="UP000008311">
    <property type="component" value="Unassembled WGS sequence"/>
</dbReference>
<keyword evidence="2" id="KW-1185">Reference proteome</keyword>
<protein>
    <recommendedName>
        <fullName evidence="3">DUF674 domain-containing protein</fullName>
    </recommendedName>
</protein>
<dbReference type="PANTHER" id="PTHR33103">
    <property type="entry name" value="OS01G0153900 PROTEIN"/>
    <property type="match status" value="1"/>
</dbReference>
<organism evidence="1 2">
    <name type="scientific">Ricinus communis</name>
    <name type="common">Castor bean</name>
    <dbReference type="NCBI Taxonomy" id="3988"/>
    <lineage>
        <taxon>Eukaryota</taxon>
        <taxon>Viridiplantae</taxon>
        <taxon>Streptophyta</taxon>
        <taxon>Embryophyta</taxon>
        <taxon>Tracheophyta</taxon>
        <taxon>Spermatophyta</taxon>
        <taxon>Magnoliopsida</taxon>
        <taxon>eudicotyledons</taxon>
        <taxon>Gunneridae</taxon>
        <taxon>Pentapetalae</taxon>
        <taxon>rosids</taxon>
        <taxon>fabids</taxon>
        <taxon>Malpighiales</taxon>
        <taxon>Euphorbiaceae</taxon>
        <taxon>Acalyphoideae</taxon>
        <taxon>Acalypheae</taxon>
        <taxon>Ricinus</taxon>
    </lineage>
</organism>
<proteinExistence type="predicted"/>
<dbReference type="Pfam" id="PF05056">
    <property type="entry name" value="DUF674"/>
    <property type="match status" value="1"/>
</dbReference>
<reference evidence="2" key="1">
    <citation type="journal article" date="2010" name="Nat. Biotechnol.">
        <title>Draft genome sequence of the oilseed species Ricinus communis.</title>
        <authorList>
            <person name="Chan A.P."/>
            <person name="Crabtree J."/>
            <person name="Zhao Q."/>
            <person name="Lorenzi H."/>
            <person name="Orvis J."/>
            <person name="Puiu D."/>
            <person name="Melake-Berhan A."/>
            <person name="Jones K.M."/>
            <person name="Redman J."/>
            <person name="Chen G."/>
            <person name="Cahoon E.B."/>
            <person name="Gedil M."/>
            <person name="Stanke M."/>
            <person name="Haas B.J."/>
            <person name="Wortman J.R."/>
            <person name="Fraser-Liggett C.M."/>
            <person name="Ravel J."/>
            <person name="Rabinowicz P.D."/>
        </authorList>
    </citation>
    <scope>NUCLEOTIDE SEQUENCE [LARGE SCALE GENOMIC DNA]</scope>
    <source>
        <strain evidence="2">cv. Hale</strain>
    </source>
</reference>
<evidence type="ECO:0008006" key="3">
    <source>
        <dbReference type="Google" id="ProtNLM"/>
    </source>
</evidence>
<dbReference type="InParanoid" id="B9T150"/>
<name>B9T150_RICCO</name>
<accession>B9T150</accession>